<dbReference type="InterPro" id="IPR036390">
    <property type="entry name" value="WH_DNA-bd_sf"/>
</dbReference>
<keyword evidence="1" id="KW-0805">Transcription regulation</keyword>
<dbReference type="InterPro" id="IPR011991">
    <property type="entry name" value="ArsR-like_HTH"/>
</dbReference>
<dbReference type="InterPro" id="IPR036388">
    <property type="entry name" value="WH-like_DNA-bd_sf"/>
</dbReference>
<sequence>MVQSRKSKEKEKEEVCQTIEIHPDIVKKVQENTPSEESLNKLAEFFKIMGDQTRIKILYALFNAGEMCVCDISYVLGKTQSAISHQLRILRQAKLVKFRKEGKVVFYSLNDEHVKEILDVGYSHIKEE</sequence>
<dbReference type="NCBIfam" id="NF033788">
    <property type="entry name" value="HTH_metalloreg"/>
    <property type="match status" value="1"/>
</dbReference>
<dbReference type="AlphaFoldDB" id="A0A0C7NJW8"/>
<proteinExistence type="predicted"/>
<dbReference type="KEGG" id="dtn:DTL3_0927"/>
<dbReference type="OrthoDB" id="9794330at2"/>
<dbReference type="InterPro" id="IPR018334">
    <property type="entry name" value="ArsR_HTH"/>
</dbReference>
<reference evidence="6" key="1">
    <citation type="submission" date="2014-11" db="EMBL/GenBank/DDBJ databases">
        <authorList>
            <person name="Wibberg D."/>
        </authorList>
    </citation>
    <scope>NUCLEOTIDE SEQUENCE [LARGE SCALE GENOMIC DNA]</scope>
    <source>
        <strain evidence="6">L3</strain>
    </source>
</reference>
<protein>
    <submittedName>
        <fullName evidence="5">ArsR family transcriptional regulator</fullName>
    </submittedName>
</protein>
<dbReference type="PROSITE" id="PS00846">
    <property type="entry name" value="HTH_ARSR_1"/>
    <property type="match status" value="1"/>
</dbReference>
<dbReference type="Gene3D" id="1.10.10.10">
    <property type="entry name" value="Winged helix-like DNA-binding domain superfamily/Winged helix DNA-binding domain"/>
    <property type="match status" value="1"/>
</dbReference>
<evidence type="ECO:0000313" key="5">
    <source>
        <dbReference type="EMBL" id="CEP78231.1"/>
    </source>
</evidence>
<dbReference type="GO" id="GO:0003677">
    <property type="term" value="F:DNA binding"/>
    <property type="evidence" value="ECO:0007669"/>
    <property type="project" value="UniProtKB-KW"/>
</dbReference>
<dbReference type="STRING" id="1006576.DTL3_0927"/>
<keyword evidence="6" id="KW-1185">Reference proteome</keyword>
<evidence type="ECO:0000313" key="6">
    <source>
        <dbReference type="Proteomes" id="UP000032809"/>
    </source>
</evidence>
<evidence type="ECO:0000256" key="2">
    <source>
        <dbReference type="ARBA" id="ARBA00023125"/>
    </source>
</evidence>
<dbReference type="SUPFAM" id="SSF46785">
    <property type="entry name" value="Winged helix' DNA-binding domain"/>
    <property type="match status" value="1"/>
</dbReference>
<keyword evidence="3" id="KW-0804">Transcription</keyword>
<dbReference type="GO" id="GO:0003700">
    <property type="term" value="F:DNA-binding transcription factor activity"/>
    <property type="evidence" value="ECO:0007669"/>
    <property type="project" value="InterPro"/>
</dbReference>
<dbReference type="RefSeq" id="WP_045087726.1">
    <property type="nucleotide sequence ID" value="NZ_LN824141.1"/>
</dbReference>
<dbReference type="PROSITE" id="PS50987">
    <property type="entry name" value="HTH_ARSR_2"/>
    <property type="match status" value="1"/>
</dbReference>
<name>A0A0C7NJW8_DEFTU</name>
<evidence type="ECO:0000256" key="1">
    <source>
        <dbReference type="ARBA" id="ARBA00023015"/>
    </source>
</evidence>
<evidence type="ECO:0000256" key="3">
    <source>
        <dbReference type="ARBA" id="ARBA00023163"/>
    </source>
</evidence>
<feature type="domain" description="HTH arsR-type" evidence="4">
    <location>
        <begin position="34"/>
        <end position="128"/>
    </location>
</feature>
<dbReference type="HOGENOM" id="CLU_097806_7_3_0"/>
<dbReference type="PANTHER" id="PTHR43132:SF6">
    <property type="entry name" value="HTH-TYPE TRANSCRIPTIONAL REPRESSOR CZRA"/>
    <property type="match status" value="1"/>
</dbReference>
<dbReference type="PANTHER" id="PTHR43132">
    <property type="entry name" value="ARSENICAL RESISTANCE OPERON REPRESSOR ARSR-RELATED"/>
    <property type="match status" value="1"/>
</dbReference>
<organism evidence="5 6">
    <name type="scientific">Defluviitoga tunisiensis</name>
    <dbReference type="NCBI Taxonomy" id="1006576"/>
    <lineage>
        <taxon>Bacteria</taxon>
        <taxon>Thermotogati</taxon>
        <taxon>Thermotogota</taxon>
        <taxon>Thermotogae</taxon>
        <taxon>Petrotogales</taxon>
        <taxon>Petrotogaceae</taxon>
        <taxon>Defluviitoga</taxon>
    </lineage>
</organism>
<dbReference type="InterPro" id="IPR051011">
    <property type="entry name" value="Metal_resp_trans_reg"/>
</dbReference>
<dbReference type="Proteomes" id="UP000032809">
    <property type="component" value="Chromosome I"/>
</dbReference>
<dbReference type="EMBL" id="LN824141">
    <property type="protein sequence ID" value="CEP78231.1"/>
    <property type="molecule type" value="Genomic_DNA"/>
</dbReference>
<dbReference type="SMART" id="SM00418">
    <property type="entry name" value="HTH_ARSR"/>
    <property type="match status" value="1"/>
</dbReference>
<evidence type="ECO:0000259" key="4">
    <source>
        <dbReference type="PROSITE" id="PS50987"/>
    </source>
</evidence>
<dbReference type="InterPro" id="IPR001845">
    <property type="entry name" value="HTH_ArsR_DNA-bd_dom"/>
</dbReference>
<accession>A0A0C7NJW8</accession>
<dbReference type="CDD" id="cd00090">
    <property type="entry name" value="HTH_ARSR"/>
    <property type="match status" value="1"/>
</dbReference>
<keyword evidence="2" id="KW-0238">DNA-binding</keyword>
<dbReference type="PATRIC" id="fig|1006576.9.peg.914"/>
<dbReference type="Pfam" id="PF01022">
    <property type="entry name" value="HTH_5"/>
    <property type="match status" value="1"/>
</dbReference>
<dbReference type="PRINTS" id="PR00778">
    <property type="entry name" value="HTHARSR"/>
</dbReference>
<gene>
    <name evidence="5" type="ORF">DTL3_0927</name>
</gene>